<keyword evidence="2" id="KW-0808">Transferase</keyword>
<sequence length="109" mass="11948">MTGLAEFPFALESRLLNRFDMHRYAREAYNMGIRYIGACCGLEPYHVRAIAEELAEERGKLPPASEKHACGETPSGSILSRGLGPGLADPIGRTFIPQAVDRTVAHYVS</sequence>
<dbReference type="AlphaFoldDB" id="A0A9W9ZQ48"/>
<dbReference type="Proteomes" id="UP001163046">
    <property type="component" value="Unassembled WGS sequence"/>
</dbReference>
<gene>
    <name evidence="5" type="ORF">OS493_016529</name>
</gene>
<evidence type="ECO:0000313" key="6">
    <source>
        <dbReference type="Proteomes" id="UP001163046"/>
    </source>
</evidence>
<comment type="pathway">
    <text evidence="3">Amino-acid biosynthesis; L-methionine biosynthesis via de novo pathway.</text>
</comment>
<name>A0A9W9ZQ48_9CNID</name>
<evidence type="ECO:0000256" key="3">
    <source>
        <dbReference type="ARBA" id="ARBA00034478"/>
    </source>
</evidence>
<dbReference type="GO" id="GO:0009086">
    <property type="term" value="P:methionine biosynthetic process"/>
    <property type="evidence" value="ECO:0007669"/>
    <property type="project" value="TreeGrafter"/>
</dbReference>
<dbReference type="EMBL" id="MU825881">
    <property type="protein sequence ID" value="KAJ7385445.1"/>
    <property type="molecule type" value="Genomic_DNA"/>
</dbReference>
<evidence type="ECO:0000256" key="1">
    <source>
        <dbReference type="ARBA" id="ARBA00022603"/>
    </source>
</evidence>
<keyword evidence="1" id="KW-0489">Methyltransferase</keyword>
<comment type="caution">
    <text evidence="5">The sequence shown here is derived from an EMBL/GenBank/DDBJ whole genome shotgun (WGS) entry which is preliminary data.</text>
</comment>
<accession>A0A9W9ZQ48</accession>
<dbReference type="GO" id="GO:0032259">
    <property type="term" value="P:methylation"/>
    <property type="evidence" value="ECO:0007669"/>
    <property type="project" value="UniProtKB-KW"/>
</dbReference>
<reference evidence="5" key="1">
    <citation type="submission" date="2023-01" db="EMBL/GenBank/DDBJ databases">
        <title>Genome assembly of the deep-sea coral Lophelia pertusa.</title>
        <authorList>
            <person name="Herrera S."/>
            <person name="Cordes E."/>
        </authorList>
    </citation>
    <scope>NUCLEOTIDE SEQUENCE</scope>
    <source>
        <strain evidence="5">USNM1676648</strain>
        <tissue evidence="5">Polyp</tissue>
    </source>
</reference>
<dbReference type="Gene3D" id="3.20.20.330">
    <property type="entry name" value="Homocysteine-binding-like domain"/>
    <property type="match status" value="1"/>
</dbReference>
<proteinExistence type="predicted"/>
<dbReference type="OrthoDB" id="261426at2759"/>
<dbReference type="SUPFAM" id="SSF82282">
    <property type="entry name" value="Homocysteine S-methyltransferase"/>
    <property type="match status" value="1"/>
</dbReference>
<dbReference type="PANTHER" id="PTHR46120:SF1">
    <property type="entry name" value="HCY-BINDING DOMAIN-CONTAINING PROTEIN"/>
    <property type="match status" value="1"/>
</dbReference>
<organism evidence="5 6">
    <name type="scientific">Desmophyllum pertusum</name>
    <dbReference type="NCBI Taxonomy" id="174260"/>
    <lineage>
        <taxon>Eukaryota</taxon>
        <taxon>Metazoa</taxon>
        <taxon>Cnidaria</taxon>
        <taxon>Anthozoa</taxon>
        <taxon>Hexacorallia</taxon>
        <taxon>Scleractinia</taxon>
        <taxon>Caryophylliina</taxon>
        <taxon>Caryophylliidae</taxon>
        <taxon>Desmophyllum</taxon>
    </lineage>
</organism>
<evidence type="ECO:0000259" key="4">
    <source>
        <dbReference type="Pfam" id="PF02574"/>
    </source>
</evidence>
<protein>
    <recommendedName>
        <fullName evidence="4">Hcy-binding domain-containing protein</fullName>
    </recommendedName>
</protein>
<evidence type="ECO:0000256" key="2">
    <source>
        <dbReference type="ARBA" id="ARBA00022679"/>
    </source>
</evidence>
<dbReference type="InterPro" id="IPR003726">
    <property type="entry name" value="HCY_dom"/>
</dbReference>
<keyword evidence="6" id="KW-1185">Reference proteome</keyword>
<evidence type="ECO:0000313" key="5">
    <source>
        <dbReference type="EMBL" id="KAJ7385445.1"/>
    </source>
</evidence>
<dbReference type="GO" id="GO:0047150">
    <property type="term" value="F:betaine-homocysteine S-methyltransferase activity"/>
    <property type="evidence" value="ECO:0007669"/>
    <property type="project" value="TreeGrafter"/>
</dbReference>
<dbReference type="InterPro" id="IPR051524">
    <property type="entry name" value="BHMT"/>
</dbReference>
<dbReference type="InterPro" id="IPR036589">
    <property type="entry name" value="HCY_dom_sf"/>
</dbReference>
<feature type="domain" description="Hcy-binding" evidence="4">
    <location>
        <begin position="20"/>
        <end position="54"/>
    </location>
</feature>
<dbReference type="Pfam" id="PF02574">
    <property type="entry name" value="S-methyl_trans"/>
    <property type="match status" value="1"/>
</dbReference>
<dbReference type="PANTHER" id="PTHR46120">
    <property type="entry name" value="BETAINE--HOMOCYSTEINE S-METHYLTRANSFERASE 1"/>
    <property type="match status" value="1"/>
</dbReference>